<evidence type="ECO:0000313" key="2">
    <source>
        <dbReference type="Proteomes" id="UP000499080"/>
    </source>
</evidence>
<keyword evidence="2" id="KW-1185">Reference proteome</keyword>
<name>A0A4Y1ZMP3_ARAVE</name>
<proteinExistence type="predicted"/>
<feature type="non-terminal residue" evidence="1">
    <location>
        <position position="16"/>
    </location>
</feature>
<evidence type="ECO:0000313" key="1">
    <source>
        <dbReference type="EMBL" id="GBL58104.1"/>
    </source>
</evidence>
<sequence length="16" mass="1664">MTAAEGTKHTPGNVHL</sequence>
<protein>
    <submittedName>
        <fullName evidence="1">Uncharacterized protein</fullName>
    </submittedName>
</protein>
<dbReference type="AlphaFoldDB" id="A0A4Y1ZMP3"/>
<dbReference type="EMBL" id="BGPR01226575">
    <property type="protein sequence ID" value="GBL58104.1"/>
    <property type="molecule type" value="Genomic_DNA"/>
</dbReference>
<accession>A0A4Y1ZMP3</accession>
<comment type="caution">
    <text evidence="1">The sequence shown here is derived from an EMBL/GenBank/DDBJ whole genome shotgun (WGS) entry which is preliminary data.</text>
</comment>
<dbReference type="Proteomes" id="UP000499080">
    <property type="component" value="Unassembled WGS sequence"/>
</dbReference>
<gene>
    <name evidence="1" type="ORF">AVEN_260977_1</name>
</gene>
<organism evidence="1 2">
    <name type="scientific">Araneus ventricosus</name>
    <name type="common">Orbweaver spider</name>
    <name type="synonym">Epeira ventricosa</name>
    <dbReference type="NCBI Taxonomy" id="182803"/>
    <lineage>
        <taxon>Eukaryota</taxon>
        <taxon>Metazoa</taxon>
        <taxon>Ecdysozoa</taxon>
        <taxon>Arthropoda</taxon>
        <taxon>Chelicerata</taxon>
        <taxon>Arachnida</taxon>
        <taxon>Araneae</taxon>
        <taxon>Araneomorphae</taxon>
        <taxon>Entelegynae</taxon>
        <taxon>Araneoidea</taxon>
        <taxon>Araneidae</taxon>
        <taxon>Araneus</taxon>
    </lineage>
</organism>
<reference evidence="1 2" key="1">
    <citation type="journal article" date="2019" name="Sci. Rep.">
        <title>Orb-weaving spider Araneus ventricosus genome elucidates the spidroin gene catalogue.</title>
        <authorList>
            <person name="Kono N."/>
            <person name="Nakamura H."/>
            <person name="Ohtoshi R."/>
            <person name="Moran D.A.P."/>
            <person name="Shinohara A."/>
            <person name="Yoshida Y."/>
            <person name="Fujiwara M."/>
            <person name="Mori M."/>
            <person name="Tomita M."/>
            <person name="Arakawa K."/>
        </authorList>
    </citation>
    <scope>NUCLEOTIDE SEQUENCE [LARGE SCALE GENOMIC DNA]</scope>
</reference>